<keyword evidence="2" id="KW-1185">Reference proteome</keyword>
<dbReference type="Proteomes" id="UP000189059">
    <property type="component" value="Unassembled WGS sequence"/>
</dbReference>
<sequence length="143" mass="16494">MDTFRMYQSKELLKKKVESVDSDSQVSFSLDEHMLEITIKSPNNDQLIVIFSDIRKDNSNESLVDDFFHIIIQKLKTINAGERFIEPLLDFLHSVLVVVILIPEAAVIDQRLTELIRIDFYPNGKVLFDGLNYISFQSAINMV</sequence>
<comment type="caution">
    <text evidence="1">The sequence shown here is derived from an EMBL/GenBank/DDBJ whole genome shotgun (WGS) entry which is preliminary data.</text>
</comment>
<evidence type="ECO:0000313" key="1">
    <source>
        <dbReference type="EMBL" id="OOC61692.1"/>
    </source>
</evidence>
<accession>A0ABX3JVK8</accession>
<reference evidence="1 2" key="1">
    <citation type="submission" date="2016-12" db="EMBL/GenBank/DDBJ databases">
        <title>Genome sequencing and description of Paenibacillus sp. nov. from high altitude lake in the Indian Trans- Himalayas.</title>
        <authorList>
            <person name="Kiran S."/>
            <person name="Swarnkar M.K."/>
            <person name="Rana A."/>
            <person name="Tewari R."/>
            <person name="Gulati A."/>
        </authorList>
    </citation>
    <scope>NUCLEOTIDE SEQUENCE [LARGE SCALE GENOMIC DNA]</scope>
    <source>
        <strain evidence="1 2">IHBB 9951</strain>
    </source>
</reference>
<gene>
    <name evidence="1" type="ORF">BBD40_07380</name>
</gene>
<dbReference type="RefSeq" id="WP_077566498.1">
    <property type="nucleotide sequence ID" value="NZ_MRVI01000001.1"/>
</dbReference>
<dbReference type="EMBL" id="MRVI01000001">
    <property type="protein sequence ID" value="OOC61692.1"/>
    <property type="molecule type" value="Genomic_DNA"/>
</dbReference>
<organism evidence="1 2">
    <name type="scientific">Paenibacillus ihbetae</name>
    <dbReference type="NCBI Taxonomy" id="1870820"/>
    <lineage>
        <taxon>Bacteria</taxon>
        <taxon>Bacillati</taxon>
        <taxon>Bacillota</taxon>
        <taxon>Bacilli</taxon>
        <taxon>Bacillales</taxon>
        <taxon>Paenibacillaceae</taxon>
        <taxon>Paenibacillus</taxon>
    </lineage>
</organism>
<evidence type="ECO:0008006" key="3">
    <source>
        <dbReference type="Google" id="ProtNLM"/>
    </source>
</evidence>
<proteinExistence type="predicted"/>
<protein>
    <recommendedName>
        <fullName evidence="3">SLAP domain-containing protein</fullName>
    </recommendedName>
</protein>
<name>A0ABX3JVK8_9BACL</name>
<evidence type="ECO:0000313" key="2">
    <source>
        <dbReference type="Proteomes" id="UP000189059"/>
    </source>
</evidence>